<proteinExistence type="predicted"/>
<protein>
    <recommendedName>
        <fullName evidence="3">Susd and RagB outer membrane lipoprotein</fullName>
    </recommendedName>
</protein>
<dbReference type="Pfam" id="PF12741">
    <property type="entry name" value="SusD-like"/>
    <property type="match status" value="1"/>
</dbReference>
<feature type="chain" id="PRO_5012962303" description="Susd and RagB outer membrane lipoprotein" evidence="1">
    <location>
        <begin position="31"/>
        <end position="525"/>
    </location>
</feature>
<keyword evidence="1" id="KW-0732">Signal</keyword>
<dbReference type="SUPFAM" id="SSF48452">
    <property type="entry name" value="TPR-like"/>
    <property type="match status" value="1"/>
</dbReference>
<organism evidence="2">
    <name type="scientific">uncultured Dysgonomonas sp</name>
    <dbReference type="NCBI Taxonomy" id="206096"/>
    <lineage>
        <taxon>Bacteria</taxon>
        <taxon>Pseudomonadati</taxon>
        <taxon>Bacteroidota</taxon>
        <taxon>Bacteroidia</taxon>
        <taxon>Bacteroidales</taxon>
        <taxon>Dysgonomonadaceae</taxon>
        <taxon>Dysgonomonas</taxon>
        <taxon>environmental samples</taxon>
    </lineage>
</organism>
<dbReference type="AlphaFoldDB" id="A0A212K6P1"/>
<feature type="signal peptide" evidence="1">
    <location>
        <begin position="1"/>
        <end position="30"/>
    </location>
</feature>
<evidence type="ECO:0000256" key="1">
    <source>
        <dbReference type="SAM" id="SignalP"/>
    </source>
</evidence>
<gene>
    <name evidence="2" type="ORF">KL86DYS2_13118</name>
</gene>
<dbReference type="RefSeq" id="WP_296951562.1">
    <property type="nucleotide sequence ID" value="NZ_LT599021.1"/>
</dbReference>
<dbReference type="Gene3D" id="1.25.40.390">
    <property type="match status" value="1"/>
</dbReference>
<dbReference type="InterPro" id="IPR024302">
    <property type="entry name" value="SusD-like"/>
</dbReference>
<evidence type="ECO:0008006" key="3">
    <source>
        <dbReference type="Google" id="ProtNLM"/>
    </source>
</evidence>
<reference evidence="2" key="1">
    <citation type="submission" date="2016-04" db="EMBL/GenBank/DDBJ databases">
        <authorList>
            <person name="Evans L.H."/>
            <person name="Alamgir A."/>
            <person name="Owens N."/>
            <person name="Weber N.D."/>
            <person name="Virtaneva K."/>
            <person name="Barbian K."/>
            <person name="Babar A."/>
            <person name="Rosenke K."/>
        </authorList>
    </citation>
    <scope>NUCLEOTIDE SEQUENCE</scope>
    <source>
        <strain evidence="2">86-2</strain>
    </source>
</reference>
<sequence>MNNNIFQKIKTGLASALLCSLVLVSCTDNFEDMNRNPAQPTDKEILEGYYKLGAFFPQMLNYAYPAQENAYQMGENLIGDPYGRYLSIANTWSSNFSTFNAPAGWINSPFKDAFEKVYGGWTQVKEQTKGEGPLYAWAQILRVTSMQRITDLYGPIPYSKVGGGSLGSAYDSQEDVYKNMLTDLDAAIAELTTFVAANPNYTAMAKFDKVYSGDFTKWIKYANSLKLRMAVRIVYANPELAKQKAEEAVKHTLGVIVSNNDIAQNAFPQNPIWTVTTSWGDSRACADIIAYLSGYSDPRLSRYFTKSQVANGPEYLGLRTGIAVPGKDWADKYSSATYTQTAPTLWLPASEVAFLRAEGALRGWDMGGTAKELYEEGVKLSFSQWLASGADAYLQDAVSKPGDYNDPDPALAAKAISTITIKWNDADPFETKLERVITQKWIAMYPLGQEAWSEQRRTGYPRFFPVLLNSNTDANLKTRFASRIPFPPDEQNNNTQNYNEAVKLLGGQDNYSTKLWWDKNPNKGW</sequence>
<dbReference type="EMBL" id="FLUL01000001">
    <property type="protein sequence ID" value="SBW07175.1"/>
    <property type="molecule type" value="Genomic_DNA"/>
</dbReference>
<name>A0A212K6P1_9BACT</name>
<dbReference type="InterPro" id="IPR011990">
    <property type="entry name" value="TPR-like_helical_dom_sf"/>
</dbReference>
<accession>A0A212K6P1</accession>
<evidence type="ECO:0000313" key="2">
    <source>
        <dbReference type="EMBL" id="SBW07175.1"/>
    </source>
</evidence>